<protein>
    <submittedName>
        <fullName evidence="10">P-loop containing nucleoside triphosphate hydrolase protein</fullName>
    </submittedName>
</protein>
<evidence type="ECO:0000256" key="9">
    <source>
        <dbReference type="ARBA" id="ARBA00061312"/>
    </source>
</evidence>
<dbReference type="GO" id="GO:0005524">
    <property type="term" value="F:ATP binding"/>
    <property type="evidence" value="ECO:0007669"/>
    <property type="project" value="UniProtKB-KW"/>
</dbReference>
<evidence type="ECO:0000313" key="10">
    <source>
        <dbReference type="EMBL" id="PKC73802.1"/>
    </source>
</evidence>
<reference evidence="10 11" key="1">
    <citation type="submission" date="2017-10" db="EMBL/GenBank/DDBJ databases">
        <title>Extensive intraspecific genome diversity in a model arbuscular mycorrhizal fungus.</title>
        <authorList>
            <person name="Chen E.C.H."/>
            <person name="Morin E."/>
            <person name="Baudet D."/>
            <person name="Noel J."/>
            <person name="Ndikumana S."/>
            <person name="Charron P."/>
            <person name="St-Onge C."/>
            <person name="Giorgi J."/>
            <person name="Grigoriev I.V."/>
            <person name="Roux C."/>
            <person name="Martin F.M."/>
            <person name="Corradi N."/>
        </authorList>
    </citation>
    <scope>NUCLEOTIDE SEQUENCE [LARGE SCALE GENOMIC DNA]</scope>
    <source>
        <strain evidence="10 11">A1</strain>
    </source>
</reference>
<sequence>MQRFLTLLAMRNLRQPSQKLEILSNFIIENYNKFRKKSNITNKPLIVGLNGIQGCGKTTIANELVKYLKATNDLSVVTCSIDDFLLTYKDQCKLAEKNFGNKLLEFRGQPGTHDILLGKQILQELCDVQKKYSDLHEKLKEEGSLKFSNLSVSIPSYDKSLNNGRGDRSPNWNVILPPIHIILIDGWCLGFNHLSSSKLKEAYDNASSCSALKSHPISHLEIINENLKQYEENWYPFLDIFICIEAEDINYVYQWRLEQEHNMKKTGKNGMSDEQVKSFIDRYMPSYELYLETLYNENFFSGNFKGDKEIYGMHLKLLLNREREIIKVTLF</sequence>
<gene>
    <name evidence="10" type="ORF">RhiirA1_519440</name>
</gene>
<dbReference type="FunFam" id="3.40.50.300:FF:001691">
    <property type="entry name" value="Probable ATP-dependent kinase TDA10"/>
    <property type="match status" value="1"/>
</dbReference>
<keyword evidence="8" id="KW-0539">Nucleus</keyword>
<keyword evidence="4" id="KW-0808">Transferase</keyword>
<dbReference type="PANTHER" id="PTHR10285">
    <property type="entry name" value="URIDINE KINASE"/>
    <property type="match status" value="1"/>
</dbReference>
<keyword evidence="3" id="KW-0963">Cytoplasm</keyword>
<reference evidence="10 11" key="2">
    <citation type="submission" date="2017-10" db="EMBL/GenBank/DDBJ databases">
        <title>Genome analyses suggest a sexual origin of heterokaryosis in a supposedly ancient asexual fungus.</title>
        <authorList>
            <person name="Corradi N."/>
            <person name="Sedzielewska K."/>
            <person name="Noel J."/>
            <person name="Charron P."/>
            <person name="Farinelli L."/>
            <person name="Marton T."/>
            <person name="Kruger M."/>
            <person name="Pelin A."/>
            <person name="Brachmann A."/>
            <person name="Corradi N."/>
        </authorList>
    </citation>
    <scope>NUCLEOTIDE SEQUENCE [LARGE SCALE GENOMIC DNA]</scope>
    <source>
        <strain evidence="10 11">A1</strain>
    </source>
</reference>
<dbReference type="Gene3D" id="3.40.50.300">
    <property type="entry name" value="P-loop containing nucleotide triphosphate hydrolases"/>
    <property type="match status" value="1"/>
</dbReference>
<dbReference type="AlphaFoldDB" id="A0A2N0SE35"/>
<evidence type="ECO:0000256" key="8">
    <source>
        <dbReference type="ARBA" id="ARBA00023242"/>
    </source>
</evidence>
<evidence type="ECO:0000256" key="4">
    <source>
        <dbReference type="ARBA" id="ARBA00022679"/>
    </source>
</evidence>
<dbReference type="GO" id="GO:0005737">
    <property type="term" value="C:cytoplasm"/>
    <property type="evidence" value="ECO:0007669"/>
    <property type="project" value="UniProtKB-SubCell"/>
</dbReference>
<evidence type="ECO:0000256" key="2">
    <source>
        <dbReference type="ARBA" id="ARBA00004496"/>
    </source>
</evidence>
<keyword evidence="7" id="KW-0067">ATP-binding</keyword>
<keyword evidence="6" id="KW-0418">Kinase</keyword>
<dbReference type="EMBL" id="LLXH01000074">
    <property type="protein sequence ID" value="PKC73802.1"/>
    <property type="molecule type" value="Genomic_DNA"/>
</dbReference>
<dbReference type="GO" id="GO:0005634">
    <property type="term" value="C:nucleus"/>
    <property type="evidence" value="ECO:0007669"/>
    <property type="project" value="UniProtKB-SubCell"/>
</dbReference>
<dbReference type="VEuPathDB" id="FungiDB:RhiirA1_519440"/>
<accession>A0A2N0SE35</accession>
<evidence type="ECO:0000256" key="1">
    <source>
        <dbReference type="ARBA" id="ARBA00004123"/>
    </source>
</evidence>
<dbReference type="SUPFAM" id="SSF52540">
    <property type="entry name" value="P-loop containing nucleoside triphosphate hydrolases"/>
    <property type="match status" value="1"/>
</dbReference>
<evidence type="ECO:0000256" key="5">
    <source>
        <dbReference type="ARBA" id="ARBA00022741"/>
    </source>
</evidence>
<keyword evidence="5" id="KW-0547">Nucleotide-binding</keyword>
<name>A0A2N0SE35_9GLOM</name>
<evidence type="ECO:0000313" key="11">
    <source>
        <dbReference type="Proteomes" id="UP000232688"/>
    </source>
</evidence>
<evidence type="ECO:0000256" key="7">
    <source>
        <dbReference type="ARBA" id="ARBA00022840"/>
    </source>
</evidence>
<dbReference type="InterPro" id="IPR027417">
    <property type="entry name" value="P-loop_NTPase"/>
</dbReference>
<dbReference type="GO" id="GO:0016787">
    <property type="term" value="F:hydrolase activity"/>
    <property type="evidence" value="ECO:0007669"/>
    <property type="project" value="UniProtKB-KW"/>
</dbReference>
<dbReference type="VEuPathDB" id="FungiDB:RhiirFUN_004862"/>
<organism evidence="10 11">
    <name type="scientific">Rhizophagus irregularis</name>
    <dbReference type="NCBI Taxonomy" id="588596"/>
    <lineage>
        <taxon>Eukaryota</taxon>
        <taxon>Fungi</taxon>
        <taxon>Fungi incertae sedis</taxon>
        <taxon>Mucoromycota</taxon>
        <taxon>Glomeromycotina</taxon>
        <taxon>Glomeromycetes</taxon>
        <taxon>Glomerales</taxon>
        <taxon>Glomeraceae</taxon>
        <taxon>Rhizophagus</taxon>
    </lineage>
</organism>
<dbReference type="Proteomes" id="UP000232688">
    <property type="component" value="Unassembled WGS sequence"/>
</dbReference>
<comment type="caution">
    <text evidence="10">The sequence shown here is derived from an EMBL/GenBank/DDBJ whole genome shotgun (WGS) entry which is preliminary data.</text>
</comment>
<evidence type="ECO:0000256" key="3">
    <source>
        <dbReference type="ARBA" id="ARBA00022490"/>
    </source>
</evidence>
<comment type="similarity">
    <text evidence="9">Belongs to the GLYK kinase family.</text>
</comment>
<proteinExistence type="inferred from homology"/>
<comment type="subcellular location">
    <subcellularLocation>
        <location evidence="2">Cytoplasm</location>
    </subcellularLocation>
    <subcellularLocation>
        <location evidence="1">Nucleus</location>
    </subcellularLocation>
</comment>
<evidence type="ECO:0000256" key="6">
    <source>
        <dbReference type="ARBA" id="ARBA00022777"/>
    </source>
</evidence>
<keyword evidence="10" id="KW-0378">Hydrolase</keyword>
<dbReference type="VEuPathDB" id="FungiDB:FUN_023865"/>
<dbReference type="GO" id="GO:0016301">
    <property type="term" value="F:kinase activity"/>
    <property type="evidence" value="ECO:0007669"/>
    <property type="project" value="UniProtKB-KW"/>
</dbReference>